<sequence>DAAADDTVADAAADDTVAVVEDVVKESTFTLALSGQVSNEADLPITSGLTGTAKIGDLSVPVTFESDGSYSATFLSFIGPAAETGDTVEVSVTNAEGETITEQVVLSVAQILAQQASDVDVTGFAVSTLTLALSGKVSNEADLPVTSGLAGTAKIGDVSVPVTFESDGGYSATFFSFSGPVAVPGDTVEVSVTNAAAETIKREAVLSALQVATQRASDVDVTGFAVSTSTLVLSGKVSNVADLPVTSGLAAGTAKIGDLSVPVSFESDGSYSATFFSFSGSVAKTGDTVEVSVTNADGETLTAQLALSALQVATQQASDVDVTGFAVSTSTLALSGQVSNVADLPITSGLTGTAKIGDLSVPVTFESDGSY</sequence>
<proteinExistence type="predicted"/>
<dbReference type="AlphaFoldDB" id="A0A382NA12"/>
<feature type="non-terminal residue" evidence="1">
    <location>
        <position position="371"/>
    </location>
</feature>
<protein>
    <submittedName>
        <fullName evidence="1">Uncharacterized protein</fullName>
    </submittedName>
</protein>
<organism evidence="1">
    <name type="scientific">marine metagenome</name>
    <dbReference type="NCBI Taxonomy" id="408172"/>
    <lineage>
        <taxon>unclassified sequences</taxon>
        <taxon>metagenomes</taxon>
        <taxon>ecological metagenomes</taxon>
    </lineage>
</organism>
<name>A0A382NA12_9ZZZZ</name>
<dbReference type="EMBL" id="UINC01098665">
    <property type="protein sequence ID" value="SVC57368.1"/>
    <property type="molecule type" value="Genomic_DNA"/>
</dbReference>
<evidence type="ECO:0000313" key="1">
    <source>
        <dbReference type="EMBL" id="SVC57368.1"/>
    </source>
</evidence>
<gene>
    <name evidence="1" type="ORF">METZ01_LOCUS310222</name>
</gene>
<reference evidence="1" key="1">
    <citation type="submission" date="2018-05" db="EMBL/GenBank/DDBJ databases">
        <authorList>
            <person name="Lanie J.A."/>
            <person name="Ng W.-L."/>
            <person name="Kazmierczak K.M."/>
            <person name="Andrzejewski T.M."/>
            <person name="Davidsen T.M."/>
            <person name="Wayne K.J."/>
            <person name="Tettelin H."/>
            <person name="Glass J.I."/>
            <person name="Rusch D."/>
            <person name="Podicherti R."/>
            <person name="Tsui H.-C.T."/>
            <person name="Winkler M.E."/>
        </authorList>
    </citation>
    <scope>NUCLEOTIDE SEQUENCE</scope>
</reference>
<feature type="non-terminal residue" evidence="1">
    <location>
        <position position="1"/>
    </location>
</feature>
<accession>A0A382NA12</accession>